<dbReference type="FunFam" id="3.90.1170.20:FF:000001">
    <property type="entry name" value="Nicotinate-nucleotide diphosphorylase (Carboxylating)"/>
    <property type="match status" value="1"/>
</dbReference>
<dbReference type="NCBIfam" id="TIGR00078">
    <property type="entry name" value="nadC"/>
    <property type="match status" value="1"/>
</dbReference>
<feature type="domain" description="Quinolinate phosphoribosyl transferase C-terminal" evidence="13">
    <location>
        <begin position="119"/>
        <end position="284"/>
    </location>
</feature>
<evidence type="ECO:0000259" key="13">
    <source>
        <dbReference type="Pfam" id="PF01729"/>
    </source>
</evidence>
<dbReference type="GO" id="GO:0004514">
    <property type="term" value="F:nicotinate-nucleotide diphosphorylase (carboxylating) activity"/>
    <property type="evidence" value="ECO:0007669"/>
    <property type="project" value="UniProtKB-EC"/>
</dbReference>
<dbReference type="FunFam" id="3.20.20.70:FF:000030">
    <property type="entry name" value="Nicotinate-nucleotide pyrophosphorylase, carboxylating"/>
    <property type="match status" value="1"/>
</dbReference>
<comment type="catalytic activity">
    <reaction evidence="10">
        <text>nicotinate beta-D-ribonucleotide + CO2 + diphosphate = quinolinate + 5-phospho-alpha-D-ribose 1-diphosphate + 2 H(+)</text>
        <dbReference type="Rhea" id="RHEA:12733"/>
        <dbReference type="ChEBI" id="CHEBI:15378"/>
        <dbReference type="ChEBI" id="CHEBI:16526"/>
        <dbReference type="ChEBI" id="CHEBI:29959"/>
        <dbReference type="ChEBI" id="CHEBI:33019"/>
        <dbReference type="ChEBI" id="CHEBI:57502"/>
        <dbReference type="ChEBI" id="CHEBI:58017"/>
        <dbReference type="EC" id="2.4.2.19"/>
    </reaction>
</comment>
<evidence type="ECO:0000256" key="8">
    <source>
        <dbReference type="ARBA" id="ARBA00022679"/>
    </source>
</evidence>
<dbReference type="UniPathway" id="UPA00253">
    <property type="reaction ID" value="UER00331"/>
</dbReference>
<comment type="caution">
    <text evidence="15">The sequence shown here is derived from an EMBL/GenBank/DDBJ whole genome shotgun (WGS) entry which is preliminary data.</text>
</comment>
<gene>
    <name evidence="15" type="primary">nadC</name>
    <name evidence="15" type="ORF">COX47_02325</name>
</gene>
<comment type="similarity">
    <text evidence="3 12">Belongs to the NadC/ModD family.</text>
</comment>
<dbReference type="InterPro" id="IPR004393">
    <property type="entry name" value="NadC"/>
</dbReference>
<evidence type="ECO:0000313" key="15">
    <source>
        <dbReference type="EMBL" id="PIP14952.1"/>
    </source>
</evidence>
<reference evidence="15 16" key="1">
    <citation type="submission" date="2017-09" db="EMBL/GenBank/DDBJ databases">
        <title>Depth-based differentiation of microbial function through sediment-hosted aquifers and enrichment of novel symbionts in the deep terrestrial subsurface.</title>
        <authorList>
            <person name="Probst A.J."/>
            <person name="Ladd B."/>
            <person name="Jarett J.K."/>
            <person name="Geller-Mcgrath D.E."/>
            <person name="Sieber C.M."/>
            <person name="Emerson J.B."/>
            <person name="Anantharaman K."/>
            <person name="Thomas B.C."/>
            <person name="Malmstrom R."/>
            <person name="Stieglmeier M."/>
            <person name="Klingl A."/>
            <person name="Woyke T."/>
            <person name="Ryan C.M."/>
            <person name="Banfield J.F."/>
        </authorList>
    </citation>
    <scope>NUCLEOTIDE SEQUENCE [LARGE SCALE GENOMIC DNA]</scope>
    <source>
        <strain evidence="15">CG23_combo_of_CG06-09_8_20_14_all_35_49</strain>
    </source>
</reference>
<evidence type="ECO:0000256" key="9">
    <source>
        <dbReference type="ARBA" id="ARBA00033102"/>
    </source>
</evidence>
<dbReference type="PIRSF" id="PIRSF006250">
    <property type="entry name" value="NadC_ModD"/>
    <property type="match status" value="1"/>
</dbReference>
<evidence type="ECO:0000256" key="4">
    <source>
        <dbReference type="ARBA" id="ARBA00011218"/>
    </source>
</evidence>
<dbReference type="InterPro" id="IPR036068">
    <property type="entry name" value="Nicotinate_pribotase-like_C"/>
</dbReference>
<evidence type="ECO:0000313" key="16">
    <source>
        <dbReference type="Proteomes" id="UP000231025"/>
    </source>
</evidence>
<dbReference type="PANTHER" id="PTHR32179:SF3">
    <property type="entry name" value="NICOTINATE-NUCLEOTIDE PYROPHOSPHORYLASE [CARBOXYLATING]"/>
    <property type="match status" value="1"/>
</dbReference>
<evidence type="ECO:0000256" key="5">
    <source>
        <dbReference type="ARBA" id="ARBA00011944"/>
    </source>
</evidence>
<evidence type="ECO:0000259" key="14">
    <source>
        <dbReference type="Pfam" id="PF02749"/>
    </source>
</evidence>
<dbReference type="GO" id="GO:0034213">
    <property type="term" value="P:quinolinate catabolic process"/>
    <property type="evidence" value="ECO:0007669"/>
    <property type="project" value="TreeGrafter"/>
</dbReference>
<keyword evidence="7 12" id="KW-0328">Glycosyltransferase</keyword>
<keyword evidence="6" id="KW-0662">Pyridine nucleotide biosynthesis</keyword>
<dbReference type="GO" id="GO:0005737">
    <property type="term" value="C:cytoplasm"/>
    <property type="evidence" value="ECO:0007669"/>
    <property type="project" value="TreeGrafter"/>
</dbReference>
<evidence type="ECO:0000256" key="12">
    <source>
        <dbReference type="PIRNR" id="PIRNR006250"/>
    </source>
</evidence>
<name>A0A2G9Y6T4_9BACT</name>
<comment type="function">
    <text evidence="1">Involved in the catabolism of quinolinic acid (QA).</text>
</comment>
<comment type="subunit">
    <text evidence="4">Hexamer formed by 3 homodimers.</text>
</comment>
<organism evidence="15 16">
    <name type="scientific">Candidatus Roizmanbacteria bacterium CG23_combo_of_CG06-09_8_20_14_all_35_49</name>
    <dbReference type="NCBI Taxonomy" id="1974863"/>
    <lineage>
        <taxon>Bacteria</taxon>
        <taxon>Candidatus Roizmaniibacteriota</taxon>
    </lineage>
</organism>
<comment type="pathway">
    <text evidence="2">Cofactor biosynthesis; NAD(+) biosynthesis; nicotinate D-ribonucleotide from quinolinate: step 1/1.</text>
</comment>
<evidence type="ECO:0000256" key="3">
    <source>
        <dbReference type="ARBA" id="ARBA00009400"/>
    </source>
</evidence>
<sequence length="285" mass="31766">MKNRLWPWCKTYKNKIKQTVRLALEEDVGSGDITSQSIFFENKEIKGKLVAKENGVIAGLKVAQLVFETVDKKTVFTATINDGDLVKNGQIFAEVFGPVKSLLAAERTALNFLQRMSGIATFTHQFVEKVKNKKTKILDTRKTAPGLRIFDKWAVFLGGGQNHRFGLYDMVLIKDNHIQAAGSAKKAIQLVKNNLKNKVKIEVEVNNINQLKETIKENVDIIMLDNMNLKEIKKAVDLVKGKIKLEVSGGVNLNNVKKIAQTGVDYISVGSLTHSPKALDISLEF</sequence>
<dbReference type="Pfam" id="PF02749">
    <property type="entry name" value="QRPTase_N"/>
    <property type="match status" value="1"/>
</dbReference>
<dbReference type="InterPro" id="IPR027277">
    <property type="entry name" value="NadC/ModD"/>
</dbReference>
<evidence type="ECO:0000256" key="6">
    <source>
        <dbReference type="ARBA" id="ARBA00022642"/>
    </source>
</evidence>
<dbReference type="InterPro" id="IPR037128">
    <property type="entry name" value="Quinolinate_PRibosylTase_N_sf"/>
</dbReference>
<protein>
    <recommendedName>
        <fullName evidence="11">Probable nicotinate-nucleotide pyrophosphorylase [carboxylating]</fullName>
        <ecNumber evidence="5">2.4.2.19</ecNumber>
    </recommendedName>
    <alternativeName>
        <fullName evidence="9">Quinolinate phosphoribosyltransferase [decarboxylating]</fullName>
    </alternativeName>
</protein>
<dbReference type="Gene3D" id="3.90.1170.20">
    <property type="entry name" value="Quinolinate phosphoribosyl transferase, N-terminal domain"/>
    <property type="match status" value="1"/>
</dbReference>
<dbReference type="InterPro" id="IPR022412">
    <property type="entry name" value="Quinolinate_PRibosylTrfase_N"/>
</dbReference>
<dbReference type="AlphaFoldDB" id="A0A2G9Y6T4"/>
<dbReference type="CDD" id="cd01572">
    <property type="entry name" value="QPRTase"/>
    <property type="match status" value="1"/>
</dbReference>
<evidence type="ECO:0000256" key="11">
    <source>
        <dbReference type="ARBA" id="ARBA00069173"/>
    </source>
</evidence>
<dbReference type="PANTHER" id="PTHR32179">
    <property type="entry name" value="NICOTINATE-NUCLEOTIDE PYROPHOSPHORYLASE [CARBOXYLATING]"/>
    <property type="match status" value="1"/>
</dbReference>
<evidence type="ECO:0000256" key="10">
    <source>
        <dbReference type="ARBA" id="ARBA00047445"/>
    </source>
</evidence>
<proteinExistence type="inferred from homology"/>
<dbReference type="SUPFAM" id="SSF54675">
    <property type="entry name" value="Nicotinate/Quinolinate PRTase N-terminal domain-like"/>
    <property type="match status" value="1"/>
</dbReference>
<dbReference type="SUPFAM" id="SSF51690">
    <property type="entry name" value="Nicotinate/Quinolinate PRTase C-terminal domain-like"/>
    <property type="match status" value="1"/>
</dbReference>
<keyword evidence="8 12" id="KW-0808">Transferase</keyword>
<evidence type="ECO:0000256" key="1">
    <source>
        <dbReference type="ARBA" id="ARBA00003237"/>
    </source>
</evidence>
<evidence type="ECO:0000256" key="7">
    <source>
        <dbReference type="ARBA" id="ARBA00022676"/>
    </source>
</evidence>
<dbReference type="EMBL" id="PCRE01000034">
    <property type="protein sequence ID" value="PIP14952.1"/>
    <property type="molecule type" value="Genomic_DNA"/>
</dbReference>
<dbReference type="InterPro" id="IPR002638">
    <property type="entry name" value="Quinolinate_PRibosylTrfase_C"/>
</dbReference>
<feature type="domain" description="Quinolinate phosphoribosyl transferase N-terminal" evidence="14">
    <location>
        <begin position="32"/>
        <end position="117"/>
    </location>
</feature>
<evidence type="ECO:0000256" key="2">
    <source>
        <dbReference type="ARBA" id="ARBA00004893"/>
    </source>
</evidence>
<dbReference type="InterPro" id="IPR013785">
    <property type="entry name" value="Aldolase_TIM"/>
</dbReference>
<dbReference type="Gene3D" id="3.20.20.70">
    <property type="entry name" value="Aldolase class I"/>
    <property type="match status" value="1"/>
</dbReference>
<dbReference type="GO" id="GO:0009435">
    <property type="term" value="P:NAD+ biosynthetic process"/>
    <property type="evidence" value="ECO:0007669"/>
    <property type="project" value="UniProtKB-UniPathway"/>
</dbReference>
<dbReference type="Proteomes" id="UP000231025">
    <property type="component" value="Unassembled WGS sequence"/>
</dbReference>
<accession>A0A2G9Y6T4</accession>
<dbReference type="EC" id="2.4.2.19" evidence="5"/>
<dbReference type="Pfam" id="PF01729">
    <property type="entry name" value="QRPTase_C"/>
    <property type="match status" value="1"/>
</dbReference>